<sequence length="69" mass="7800">MHKTIEDPESYQARGSYREARKWVDGLLVEVGWDIIGKGSKRTAVLKTAYPIRRKGVMQVKGGKLVEPD</sequence>
<evidence type="ECO:0000313" key="1">
    <source>
        <dbReference type="EMBL" id="MDK4327008.1"/>
    </source>
</evidence>
<comment type="caution">
    <text evidence="1">The sequence shown here is derived from an EMBL/GenBank/DDBJ whole genome shotgun (WGS) entry which is preliminary data.</text>
</comment>
<gene>
    <name evidence="1" type="ORF">QPX54_10905</name>
</gene>
<reference evidence="1" key="1">
    <citation type="submission" date="2023-05" db="EMBL/GenBank/DDBJ databases">
        <title>Metabolic capabilities are highly conserved among human nasal-associated Corynebacterium species in pangenomic analyses.</title>
        <authorList>
            <person name="Tran T.H."/>
            <person name="Roberts A.Q."/>
            <person name="Escapa I.F."/>
            <person name="Gao W."/>
            <person name="Conlan S."/>
            <person name="Kong H."/>
            <person name="Segre J.A."/>
            <person name="Kelly M.S."/>
            <person name="Lemon K.P."/>
        </authorList>
    </citation>
    <scope>NUCLEOTIDE SEQUENCE</scope>
    <source>
        <strain evidence="1">KPL2654</strain>
    </source>
</reference>
<dbReference type="AlphaFoldDB" id="A0AAP4FAQ3"/>
<protein>
    <submittedName>
        <fullName evidence="1">Uncharacterized protein</fullName>
    </submittedName>
</protein>
<proteinExistence type="predicted"/>
<organism evidence="1 2">
    <name type="scientific">Corynebacterium propinquum</name>
    <dbReference type="NCBI Taxonomy" id="43769"/>
    <lineage>
        <taxon>Bacteria</taxon>
        <taxon>Bacillati</taxon>
        <taxon>Actinomycetota</taxon>
        <taxon>Actinomycetes</taxon>
        <taxon>Mycobacteriales</taxon>
        <taxon>Corynebacteriaceae</taxon>
        <taxon>Corynebacterium</taxon>
    </lineage>
</organism>
<accession>A0AAP4FAQ3</accession>
<evidence type="ECO:0000313" key="2">
    <source>
        <dbReference type="Proteomes" id="UP001226160"/>
    </source>
</evidence>
<name>A0AAP4FAQ3_9CORY</name>
<dbReference type="Proteomes" id="UP001226160">
    <property type="component" value="Unassembled WGS sequence"/>
</dbReference>
<dbReference type="RefSeq" id="WP_238635786.1">
    <property type="nucleotide sequence ID" value="NZ_CP100361.1"/>
</dbReference>
<dbReference type="EMBL" id="JASNVP010000014">
    <property type="protein sequence ID" value="MDK4327008.1"/>
    <property type="molecule type" value="Genomic_DNA"/>
</dbReference>